<keyword evidence="18" id="KW-1133">Transmembrane helix</keyword>
<evidence type="ECO:0000256" key="14">
    <source>
        <dbReference type="ARBA" id="ARBA00023136"/>
    </source>
</evidence>
<dbReference type="CDD" id="cd11056">
    <property type="entry name" value="CYP6-like"/>
    <property type="match status" value="2"/>
</dbReference>
<dbReference type="GO" id="GO:0005506">
    <property type="term" value="F:iron ion binding"/>
    <property type="evidence" value="ECO:0007669"/>
    <property type="project" value="InterPro"/>
</dbReference>
<keyword evidence="7 16" id="KW-0349">Heme</keyword>
<evidence type="ECO:0000256" key="11">
    <source>
        <dbReference type="ARBA" id="ARBA00023002"/>
    </source>
</evidence>
<keyword evidence="14 18" id="KW-0472">Membrane</keyword>
<evidence type="ECO:0000256" key="17">
    <source>
        <dbReference type="SAM" id="MobiDB-lite"/>
    </source>
</evidence>
<proteinExistence type="inferred from homology"/>
<dbReference type="InterPro" id="IPR002403">
    <property type="entry name" value="Cyt_P450_E_grp-IV"/>
</dbReference>
<gene>
    <name evidence="19" type="ORF">EVAR_8648_1</name>
</gene>
<evidence type="ECO:0000256" key="9">
    <source>
        <dbReference type="ARBA" id="ARBA00022824"/>
    </source>
</evidence>
<comment type="caution">
    <text evidence="19">The sequence shown here is derived from an EMBL/GenBank/DDBJ whole genome shotgun (WGS) entry which is preliminary data.</text>
</comment>
<dbReference type="EMBL" id="BGZK01000089">
    <property type="protein sequence ID" value="GBP17651.1"/>
    <property type="molecule type" value="Genomic_DNA"/>
</dbReference>
<dbReference type="InterPro" id="IPR017972">
    <property type="entry name" value="Cyt_P450_CS"/>
</dbReference>
<evidence type="ECO:0000256" key="8">
    <source>
        <dbReference type="ARBA" id="ARBA00022723"/>
    </source>
</evidence>
<feature type="region of interest" description="Disordered" evidence="17">
    <location>
        <begin position="543"/>
        <end position="564"/>
    </location>
</feature>
<keyword evidence="12 16" id="KW-0408">Iron</keyword>
<feature type="binding site" description="axial binding residue" evidence="16">
    <location>
        <position position="1230"/>
    </location>
    <ligand>
        <name>heme</name>
        <dbReference type="ChEBI" id="CHEBI:30413"/>
    </ligand>
    <ligandPart>
        <name>Fe</name>
        <dbReference type="ChEBI" id="CHEBI:18248"/>
    </ligandPart>
</feature>
<dbReference type="PRINTS" id="PR00465">
    <property type="entry name" value="EP450IV"/>
</dbReference>
<evidence type="ECO:0000256" key="4">
    <source>
        <dbReference type="ARBA" id="ARBA00004406"/>
    </source>
</evidence>
<evidence type="ECO:0000256" key="16">
    <source>
        <dbReference type="PIRSR" id="PIRSR602403-1"/>
    </source>
</evidence>
<dbReference type="PRINTS" id="PR00385">
    <property type="entry name" value="P450"/>
</dbReference>
<dbReference type="PROSITE" id="PS00086">
    <property type="entry name" value="CYTOCHROME_P450"/>
    <property type="match status" value="2"/>
</dbReference>
<feature type="transmembrane region" description="Helical" evidence="18">
    <location>
        <begin position="990"/>
        <end position="1009"/>
    </location>
</feature>
<dbReference type="Pfam" id="PF00067">
    <property type="entry name" value="p450"/>
    <property type="match status" value="3"/>
</dbReference>
<organism evidence="19 20">
    <name type="scientific">Eumeta variegata</name>
    <name type="common">Bagworm moth</name>
    <name type="synonym">Eumeta japonica</name>
    <dbReference type="NCBI Taxonomy" id="151549"/>
    <lineage>
        <taxon>Eukaryota</taxon>
        <taxon>Metazoa</taxon>
        <taxon>Ecdysozoa</taxon>
        <taxon>Arthropoda</taxon>
        <taxon>Hexapoda</taxon>
        <taxon>Insecta</taxon>
        <taxon>Pterygota</taxon>
        <taxon>Neoptera</taxon>
        <taxon>Endopterygota</taxon>
        <taxon>Lepidoptera</taxon>
        <taxon>Glossata</taxon>
        <taxon>Ditrysia</taxon>
        <taxon>Tineoidea</taxon>
        <taxon>Psychidae</taxon>
        <taxon>Oiketicinae</taxon>
        <taxon>Eumeta</taxon>
    </lineage>
</organism>
<evidence type="ECO:0000313" key="19">
    <source>
        <dbReference type="EMBL" id="GBP17651.1"/>
    </source>
</evidence>
<protein>
    <recommendedName>
        <fullName evidence="6">unspecific monooxygenase</fullName>
        <ecNumber evidence="6">1.14.14.1</ecNumber>
    </recommendedName>
</protein>
<comment type="catalytic activity">
    <reaction evidence="15">
        <text>an organic molecule + reduced [NADPH--hemoprotein reductase] + O2 = an alcohol + oxidized [NADPH--hemoprotein reductase] + H2O + H(+)</text>
        <dbReference type="Rhea" id="RHEA:17149"/>
        <dbReference type="Rhea" id="RHEA-COMP:11964"/>
        <dbReference type="Rhea" id="RHEA-COMP:11965"/>
        <dbReference type="ChEBI" id="CHEBI:15377"/>
        <dbReference type="ChEBI" id="CHEBI:15378"/>
        <dbReference type="ChEBI" id="CHEBI:15379"/>
        <dbReference type="ChEBI" id="CHEBI:30879"/>
        <dbReference type="ChEBI" id="CHEBI:57618"/>
        <dbReference type="ChEBI" id="CHEBI:58210"/>
        <dbReference type="ChEBI" id="CHEBI:142491"/>
        <dbReference type="EC" id="1.14.14.1"/>
    </reaction>
</comment>
<evidence type="ECO:0000256" key="12">
    <source>
        <dbReference type="ARBA" id="ARBA00023004"/>
    </source>
</evidence>
<dbReference type="InterPro" id="IPR050476">
    <property type="entry name" value="Insect_CytP450_Detox"/>
</dbReference>
<evidence type="ECO:0000256" key="5">
    <source>
        <dbReference type="ARBA" id="ARBA00010617"/>
    </source>
</evidence>
<name>A0A4C1TUF3_EUMVA</name>
<comment type="function">
    <text evidence="2">May be involved in the metabolism of insect hormones and in the breakdown of synthetic insecticides.</text>
</comment>
<comment type="cofactor">
    <cofactor evidence="1 16">
        <name>heme</name>
        <dbReference type="ChEBI" id="CHEBI:30413"/>
    </cofactor>
</comment>
<dbReference type="InterPro" id="IPR001128">
    <property type="entry name" value="Cyt_P450"/>
</dbReference>
<keyword evidence="8 16" id="KW-0479">Metal-binding</keyword>
<evidence type="ECO:0000313" key="20">
    <source>
        <dbReference type="Proteomes" id="UP000299102"/>
    </source>
</evidence>
<dbReference type="PANTHER" id="PTHR24292:SF45">
    <property type="entry name" value="CYTOCHROME P450 6G1-RELATED"/>
    <property type="match status" value="1"/>
</dbReference>
<evidence type="ECO:0000256" key="2">
    <source>
        <dbReference type="ARBA" id="ARBA00003690"/>
    </source>
</evidence>
<dbReference type="InterPro" id="IPR036396">
    <property type="entry name" value="Cyt_P450_sf"/>
</dbReference>
<keyword evidence="13" id="KW-0503">Monooxygenase</keyword>
<accession>A0A4C1TUF3</accession>
<evidence type="ECO:0000256" key="6">
    <source>
        <dbReference type="ARBA" id="ARBA00012109"/>
    </source>
</evidence>
<feature type="transmembrane region" description="Helical" evidence="18">
    <location>
        <begin position="775"/>
        <end position="794"/>
    </location>
</feature>
<sequence length="1291" mass="148839">MLLVILGVVLSAVAVSYYYLTRNYNYWKKKNVPHLKPVPFFGNYADFMLYKANWGETVRRLCEKFPDEPLIGAYLGPQPVLIVKDPELIKVVTTKDFYYFSGREHSDYSDKEWVLSSLFFTHGDHWKVLRQNLTPLFSSSKMKNMFYLIENCSKVFETLLDKETRISKEQEARSFFARFTMDCIGACAFGIDTKAMEEASKNPFVNIGNKIFEASYLRITMVYLRMALPALFYSLRLKIQPNFVTNFFQNLLVKVFQERGYKQTNKNDFVDLVLSFTENKNITGDRMSNLKVDRREKAQIAVDDDLLTSQCFIFFAAGFETSATTASFLLYELAKDQESQERARQEVRDWLRKRDGRLVYECREVADTYKFSNGLTVDRGVQVHLPALYLHRNPKYFPEPDSFRPERFAPENKHNIRPYTYLPFGEGPRLCIGMRFAKMQVMAGLVTILKKYRVELAPGMPRTLDIEPTAQVTASKQSILADPHAARARSLRRRRQVEGLRRRLVLDGEEAQLKLDTQPTAGGRTLVDADRIKAARIGDPRWRRSDRARLPTADQAIHASDGSSQQYVSASRVPQPLLSLLVVGRSVQTLFPMRAPRIATAMLIFNLYSRAVVTDADIGGRTLVDADLSGGRRPYRREVRRSLYHVVRPSEDFHATKLHTYLIHFGSVMYRTRVPGANASCICIRFCFNWNLNANSTYAFEWLRYVVPAFGCCIFEPTSESGNVMMWNLAALGVGDVGDRRRPRSCGGLVKSLTMLNFKAVVIRIYLFSYACKNMLLVILGVVLSAVAVSYYFLTRNYNYWKKKNVPHTKPVPFFGNFADLMLYKADWATTARRICEKFPDEPLVGAYIGPQPVLIVKDPELIKVVTTKDFYYFSGREHSDYSDKEWVLSSLFFTHGDHWKVLRQNLTPLFSSAKMKNMFYLIENCSKVFETLLDKETRISKKQEARSFFARFTMDCIGACAFGIDTKAMEEASKNPFVNIGNKIFEASYLRITMVYLRMALPALFYSLRLKIQPNFVTNFFQNLLVKVFQDRGYKQTNKNDFVDLVLSFTENKNITGDRMSNLKLDRREKAQIAVDDDLLTSQCFIFFAAGFETSATTASFLLYELAKDQESQERARQEVRDWLRKRDGRLVYECVTELPFLEQCMDETLRLYPVVGLIQREVVDTYKFSNGLTVDRGVQVHLPALYLHRNPKYFPEPDSFRPERFAPENKHNIRPYTYLPFGEGPRLCIGMRFAKMQVMAGLVTILKKYRVELAPGMPRTVEFEPTSQVAASKHGIHLNFIRLNDFDEE</sequence>
<keyword evidence="20" id="KW-1185">Reference proteome</keyword>
<dbReference type="PANTHER" id="PTHR24292">
    <property type="entry name" value="CYTOCHROME P450"/>
    <property type="match status" value="1"/>
</dbReference>
<dbReference type="Proteomes" id="UP000299102">
    <property type="component" value="Unassembled WGS sequence"/>
</dbReference>
<evidence type="ECO:0000256" key="3">
    <source>
        <dbReference type="ARBA" id="ARBA00004174"/>
    </source>
</evidence>
<dbReference type="STRING" id="151549.A0A4C1TUF3"/>
<dbReference type="GO" id="GO:0016712">
    <property type="term" value="F:oxidoreductase activity, acting on paired donors, with incorporation or reduction of molecular oxygen, reduced flavin or flavoprotein as one donor, and incorporation of one atom of oxygen"/>
    <property type="evidence" value="ECO:0007669"/>
    <property type="project" value="UniProtKB-EC"/>
</dbReference>
<dbReference type="SUPFAM" id="SSF48264">
    <property type="entry name" value="Cytochrome P450"/>
    <property type="match status" value="2"/>
</dbReference>
<keyword evidence="18" id="KW-0812">Transmembrane</keyword>
<evidence type="ECO:0000256" key="7">
    <source>
        <dbReference type="ARBA" id="ARBA00022617"/>
    </source>
</evidence>
<keyword evidence="9" id="KW-0256">Endoplasmic reticulum</keyword>
<comment type="similarity">
    <text evidence="5">Belongs to the cytochrome P450 family.</text>
</comment>
<dbReference type="EC" id="1.14.14.1" evidence="6"/>
<dbReference type="GO" id="GO:0005789">
    <property type="term" value="C:endoplasmic reticulum membrane"/>
    <property type="evidence" value="ECO:0007669"/>
    <property type="project" value="UniProtKB-SubCell"/>
</dbReference>
<dbReference type="GO" id="GO:0020037">
    <property type="term" value="F:heme binding"/>
    <property type="evidence" value="ECO:0007669"/>
    <property type="project" value="InterPro"/>
</dbReference>
<evidence type="ECO:0000256" key="18">
    <source>
        <dbReference type="SAM" id="Phobius"/>
    </source>
</evidence>
<keyword evidence="11" id="KW-0560">Oxidoreductase</keyword>
<keyword evidence="10" id="KW-0492">Microsome</keyword>
<evidence type="ECO:0000256" key="1">
    <source>
        <dbReference type="ARBA" id="ARBA00001971"/>
    </source>
</evidence>
<dbReference type="Gene3D" id="1.10.630.10">
    <property type="entry name" value="Cytochrome P450"/>
    <property type="match status" value="2"/>
</dbReference>
<comment type="subcellular location">
    <subcellularLocation>
        <location evidence="4">Endoplasmic reticulum membrane</location>
        <topology evidence="4">Peripheral membrane protein</topology>
    </subcellularLocation>
    <subcellularLocation>
        <location evidence="3">Microsome membrane</location>
        <topology evidence="3">Peripheral membrane protein</topology>
    </subcellularLocation>
</comment>
<evidence type="ECO:0000256" key="13">
    <source>
        <dbReference type="ARBA" id="ARBA00023033"/>
    </source>
</evidence>
<reference evidence="19 20" key="1">
    <citation type="journal article" date="2019" name="Commun. Biol.">
        <title>The bagworm genome reveals a unique fibroin gene that provides high tensile strength.</title>
        <authorList>
            <person name="Kono N."/>
            <person name="Nakamura H."/>
            <person name="Ohtoshi R."/>
            <person name="Tomita M."/>
            <person name="Numata K."/>
            <person name="Arakawa K."/>
        </authorList>
    </citation>
    <scope>NUCLEOTIDE SEQUENCE [LARGE SCALE GENOMIC DNA]</scope>
</reference>
<dbReference type="OrthoDB" id="2789670at2759"/>
<dbReference type="FunFam" id="1.10.630.10:FF:000042">
    <property type="entry name" value="Cytochrome P450"/>
    <property type="match status" value="1"/>
</dbReference>
<evidence type="ECO:0000256" key="15">
    <source>
        <dbReference type="ARBA" id="ARBA00047827"/>
    </source>
</evidence>
<evidence type="ECO:0000256" key="10">
    <source>
        <dbReference type="ARBA" id="ARBA00022848"/>
    </source>
</evidence>